<dbReference type="PANTHER" id="PTHR43162">
    <property type="match status" value="1"/>
</dbReference>
<evidence type="ECO:0000259" key="1">
    <source>
        <dbReference type="Pfam" id="PF05368"/>
    </source>
</evidence>
<comment type="caution">
    <text evidence="2">The sequence shown here is derived from an EMBL/GenBank/DDBJ whole genome shotgun (WGS) entry which is preliminary data.</text>
</comment>
<dbReference type="Pfam" id="PF05368">
    <property type="entry name" value="NmrA"/>
    <property type="match status" value="1"/>
</dbReference>
<dbReference type="OrthoDB" id="5510591at2"/>
<feature type="domain" description="NmrA-like" evidence="1">
    <location>
        <begin position="2"/>
        <end position="253"/>
    </location>
</feature>
<dbReference type="PANTHER" id="PTHR43162:SF1">
    <property type="entry name" value="PRESTALK A DIFFERENTIATION PROTEIN A"/>
    <property type="match status" value="1"/>
</dbReference>
<name>A0A4V3FJW8_9ACTN</name>
<dbReference type="EMBL" id="SOCE01000001">
    <property type="protein sequence ID" value="TDU87933.1"/>
    <property type="molecule type" value="Genomic_DNA"/>
</dbReference>
<dbReference type="Gene3D" id="3.90.25.10">
    <property type="entry name" value="UDP-galactose 4-epimerase, domain 1"/>
    <property type="match status" value="1"/>
</dbReference>
<dbReference type="Proteomes" id="UP000295151">
    <property type="component" value="Unassembled WGS sequence"/>
</dbReference>
<sequence length="298" mass="32881">MILVTGANGRPGSAVVREFARQGHPVRALVRDPAKVGDLATLPGVQIVHGDMLHPETLQPALAGVRRVLMISGAGPQLLETQCTFIDAVRNAGVEQIVKFSGKDSIDGFDTERFRSTRSHEQVLRYLVASGMPWTVLRPSQFMEVYFEEVPDLVRSGELRLPLGDTTLAPIAIQDIAKIAYQVLTTDGHEYTTYAMTGPEALTMTEAAQYLSEAIGKPIEYRDVTSAEKQREWMQAGYPPARASAFAQLFEERSRLGHSTVDLGTHRRFQVEPTSFLEFARLNAATFRGDSEYTVTPA</sequence>
<dbReference type="AlphaFoldDB" id="A0A4V3FJW8"/>
<dbReference type="InterPro" id="IPR036291">
    <property type="entry name" value="NAD(P)-bd_dom_sf"/>
</dbReference>
<protein>
    <submittedName>
        <fullName evidence="2">Uncharacterized protein YbjT (DUF2867 family)</fullName>
    </submittedName>
</protein>
<evidence type="ECO:0000313" key="3">
    <source>
        <dbReference type="Proteomes" id="UP000295151"/>
    </source>
</evidence>
<gene>
    <name evidence="2" type="ORF">EV138_1470</name>
</gene>
<dbReference type="InterPro" id="IPR051604">
    <property type="entry name" value="Ergot_Alk_Oxidoreductase"/>
</dbReference>
<dbReference type="SUPFAM" id="SSF51735">
    <property type="entry name" value="NAD(P)-binding Rossmann-fold domains"/>
    <property type="match status" value="1"/>
</dbReference>
<evidence type="ECO:0000313" key="2">
    <source>
        <dbReference type="EMBL" id="TDU87933.1"/>
    </source>
</evidence>
<dbReference type="InterPro" id="IPR008030">
    <property type="entry name" value="NmrA-like"/>
</dbReference>
<organism evidence="2 3">
    <name type="scientific">Kribbella voronezhensis</name>
    <dbReference type="NCBI Taxonomy" id="2512212"/>
    <lineage>
        <taxon>Bacteria</taxon>
        <taxon>Bacillati</taxon>
        <taxon>Actinomycetota</taxon>
        <taxon>Actinomycetes</taxon>
        <taxon>Propionibacteriales</taxon>
        <taxon>Kribbellaceae</taxon>
        <taxon>Kribbella</taxon>
    </lineage>
</organism>
<keyword evidence="3" id="KW-1185">Reference proteome</keyword>
<reference evidence="2 3" key="1">
    <citation type="submission" date="2019-03" db="EMBL/GenBank/DDBJ databases">
        <title>Genomic Encyclopedia of Type Strains, Phase III (KMG-III): the genomes of soil and plant-associated and newly described type strains.</title>
        <authorList>
            <person name="Whitman W."/>
        </authorList>
    </citation>
    <scope>NUCLEOTIDE SEQUENCE [LARGE SCALE GENOMIC DNA]</scope>
    <source>
        <strain evidence="2 3">VKM Ac-2575</strain>
    </source>
</reference>
<dbReference type="CDD" id="cd05269">
    <property type="entry name" value="TMR_SDR_a"/>
    <property type="match status" value="1"/>
</dbReference>
<dbReference type="Gene3D" id="3.40.50.720">
    <property type="entry name" value="NAD(P)-binding Rossmann-like Domain"/>
    <property type="match status" value="1"/>
</dbReference>
<accession>A0A4V3FJW8</accession>
<dbReference type="RefSeq" id="WP_133977635.1">
    <property type="nucleotide sequence ID" value="NZ_SOCE01000001.1"/>
</dbReference>
<proteinExistence type="predicted"/>